<feature type="signal peptide" evidence="8">
    <location>
        <begin position="1"/>
        <end position="20"/>
    </location>
</feature>
<evidence type="ECO:0000259" key="10">
    <source>
        <dbReference type="Pfam" id="PF02872"/>
    </source>
</evidence>
<dbReference type="OrthoDB" id="7722975at2759"/>
<dbReference type="PROSITE" id="PS00786">
    <property type="entry name" value="5_NUCLEOTIDASE_2"/>
    <property type="match status" value="1"/>
</dbReference>
<dbReference type="PROSITE" id="PS00785">
    <property type="entry name" value="5_NUCLEOTIDASE_1"/>
    <property type="match status" value="1"/>
</dbReference>
<dbReference type="InterPro" id="IPR036907">
    <property type="entry name" value="5'-Nucleotdase_C_sf"/>
</dbReference>
<comment type="similarity">
    <text evidence="2 8">Belongs to the 5'-nucleotidase family.</text>
</comment>
<feature type="domain" description="Calcineurin-like phosphoesterase" evidence="9">
    <location>
        <begin position="30"/>
        <end position="251"/>
    </location>
</feature>
<organism evidence="11 12">
    <name type="scientific">Trichomalopsis sarcophagae</name>
    <dbReference type="NCBI Taxonomy" id="543379"/>
    <lineage>
        <taxon>Eukaryota</taxon>
        <taxon>Metazoa</taxon>
        <taxon>Ecdysozoa</taxon>
        <taxon>Arthropoda</taxon>
        <taxon>Hexapoda</taxon>
        <taxon>Insecta</taxon>
        <taxon>Pterygota</taxon>
        <taxon>Neoptera</taxon>
        <taxon>Endopterygota</taxon>
        <taxon>Hymenoptera</taxon>
        <taxon>Apocrita</taxon>
        <taxon>Proctotrupomorpha</taxon>
        <taxon>Chalcidoidea</taxon>
        <taxon>Pteromalidae</taxon>
        <taxon>Pteromalinae</taxon>
        <taxon>Trichomalopsis</taxon>
    </lineage>
</organism>
<dbReference type="InterPro" id="IPR006146">
    <property type="entry name" value="5'-Nucleotdase_CS"/>
</dbReference>
<protein>
    <recommendedName>
        <fullName evidence="3">5'-nucleotidase</fullName>
        <ecNumber evidence="3">3.1.3.5</ecNumber>
    </recommendedName>
</protein>
<dbReference type="InterPro" id="IPR008334">
    <property type="entry name" value="5'-Nucleotdase_C"/>
</dbReference>
<keyword evidence="6 8" id="KW-0547">Nucleotide-binding</keyword>
<dbReference type="FunFam" id="3.90.780.10:FF:000001">
    <property type="entry name" value="NT5E isoform 3"/>
    <property type="match status" value="1"/>
</dbReference>
<dbReference type="InterPro" id="IPR006179">
    <property type="entry name" value="5_nucleotidase/apyrase"/>
</dbReference>
<evidence type="ECO:0000256" key="2">
    <source>
        <dbReference type="ARBA" id="ARBA00006654"/>
    </source>
</evidence>
<sequence>MRKTAILAGLLLVLGLRAESAPTSNGKFRLRIIHTNDMHSRFEETAQKDGGICTSEDAKAGGCYGGFARLASLVRAARANATENEPVLFLNAGDTYQGNQLFSHYHANIVVKFLNILGPDVASLGNHEFDDGPKGLAPLLNNASFPIVAANLDLSEVPILQNTRQLKKSVILEASGRKIGVVGYLTPETKVLSKAKNVIFSEEVPAIREEAKKLKLQGCEVIIALGHSGFEVDKKIGREVEEVDLVIGGHTNTFLYNGPKPDLEEAQGLYPTVVVQPVSGKKVYVVQAYAYTKYLGDIRLEFGGGGGITSIEGKPILVDDSVAKAEDVEEELKNWVEPLVKFKRMKVGETRVLLDGDERACRLRECNFGNLLTDAMIHLNAQKYKGEDGWTDAAIAMYQAGGIRTSVGATYRDQVNDSVLPDKLSNKNVTMEMLLSAFPFGTNVVKVKLHAKKLWEVLEWSVHDRLDQTTTKHGGAFLQFSGLQVTYDLSKPLNSRVVSVRARCSKCLVPSFDELYMNRTYSVLMPDFMTGGGDGYSMLTDEPVDEEFEQQVVKVVADYINQTSPVYPGLEGRIMFVRENGSRSDAVKSALPSLFLALGCVSFLRFISLTV</sequence>
<dbReference type="GO" id="GO:0005886">
    <property type="term" value="C:plasma membrane"/>
    <property type="evidence" value="ECO:0007669"/>
    <property type="project" value="TreeGrafter"/>
</dbReference>
<dbReference type="Gene3D" id="3.90.780.10">
    <property type="entry name" value="5'-Nucleotidase, C-terminal domain"/>
    <property type="match status" value="1"/>
</dbReference>
<evidence type="ECO:0000256" key="5">
    <source>
        <dbReference type="ARBA" id="ARBA00022729"/>
    </source>
</evidence>
<gene>
    <name evidence="11" type="ORF">TSAR_009050</name>
</gene>
<dbReference type="Proteomes" id="UP000215335">
    <property type="component" value="Unassembled WGS sequence"/>
</dbReference>
<reference evidence="11 12" key="1">
    <citation type="journal article" date="2017" name="Curr. Biol.">
        <title>The Evolution of Venom by Co-option of Single-Copy Genes.</title>
        <authorList>
            <person name="Martinson E.O."/>
            <person name="Mrinalini"/>
            <person name="Kelkar Y.D."/>
            <person name="Chang C.H."/>
            <person name="Werren J.H."/>
        </authorList>
    </citation>
    <scope>NUCLEOTIDE SEQUENCE [LARGE SCALE GENOMIC DNA]</scope>
    <source>
        <strain evidence="11 12">Alberta</strain>
        <tissue evidence="11">Whole body</tissue>
    </source>
</reference>
<evidence type="ECO:0000256" key="1">
    <source>
        <dbReference type="ARBA" id="ARBA00000815"/>
    </source>
</evidence>
<dbReference type="InterPro" id="IPR004843">
    <property type="entry name" value="Calcineurin-like_PHP"/>
</dbReference>
<evidence type="ECO:0000313" key="11">
    <source>
        <dbReference type="EMBL" id="OXU20361.1"/>
    </source>
</evidence>
<dbReference type="GO" id="GO:0000166">
    <property type="term" value="F:nucleotide binding"/>
    <property type="evidence" value="ECO:0007669"/>
    <property type="project" value="UniProtKB-KW"/>
</dbReference>
<dbReference type="EC" id="3.1.3.5" evidence="3"/>
<keyword evidence="7 8" id="KW-0378">Hydrolase</keyword>
<comment type="caution">
    <text evidence="11">The sequence shown here is derived from an EMBL/GenBank/DDBJ whole genome shotgun (WGS) entry which is preliminary data.</text>
</comment>
<evidence type="ECO:0000256" key="8">
    <source>
        <dbReference type="RuleBase" id="RU362119"/>
    </source>
</evidence>
<dbReference type="GO" id="GO:0008253">
    <property type="term" value="F:5'-nucleotidase activity"/>
    <property type="evidence" value="ECO:0007669"/>
    <property type="project" value="UniProtKB-EC"/>
</dbReference>
<dbReference type="Pfam" id="PF00149">
    <property type="entry name" value="Metallophos"/>
    <property type="match status" value="1"/>
</dbReference>
<keyword evidence="4" id="KW-0479">Metal-binding</keyword>
<dbReference type="FunFam" id="3.60.21.10:FF:000020">
    <property type="entry name" value="NT5E isoform 4"/>
    <property type="match status" value="1"/>
</dbReference>
<evidence type="ECO:0000256" key="4">
    <source>
        <dbReference type="ARBA" id="ARBA00022723"/>
    </source>
</evidence>
<evidence type="ECO:0000313" key="12">
    <source>
        <dbReference type="Proteomes" id="UP000215335"/>
    </source>
</evidence>
<evidence type="ECO:0000259" key="9">
    <source>
        <dbReference type="Pfam" id="PF00149"/>
    </source>
</evidence>
<comment type="catalytic activity">
    <reaction evidence="1">
        <text>a ribonucleoside 5'-phosphate + H2O = a ribonucleoside + phosphate</text>
        <dbReference type="Rhea" id="RHEA:12484"/>
        <dbReference type="ChEBI" id="CHEBI:15377"/>
        <dbReference type="ChEBI" id="CHEBI:18254"/>
        <dbReference type="ChEBI" id="CHEBI:43474"/>
        <dbReference type="ChEBI" id="CHEBI:58043"/>
        <dbReference type="EC" id="3.1.3.5"/>
    </reaction>
</comment>
<keyword evidence="5 8" id="KW-0732">Signal</keyword>
<dbReference type="PANTHER" id="PTHR11575">
    <property type="entry name" value="5'-NUCLEOTIDASE-RELATED"/>
    <property type="match status" value="1"/>
</dbReference>
<dbReference type="Pfam" id="PF02872">
    <property type="entry name" value="5_nucleotid_C"/>
    <property type="match status" value="1"/>
</dbReference>
<dbReference type="InterPro" id="IPR029052">
    <property type="entry name" value="Metallo-depent_PP-like"/>
</dbReference>
<dbReference type="SUPFAM" id="SSF56300">
    <property type="entry name" value="Metallo-dependent phosphatases"/>
    <property type="match status" value="1"/>
</dbReference>
<dbReference type="GO" id="GO:0006196">
    <property type="term" value="P:AMP catabolic process"/>
    <property type="evidence" value="ECO:0007669"/>
    <property type="project" value="TreeGrafter"/>
</dbReference>
<dbReference type="GO" id="GO:0046872">
    <property type="term" value="F:metal ion binding"/>
    <property type="evidence" value="ECO:0007669"/>
    <property type="project" value="UniProtKB-KW"/>
</dbReference>
<dbReference type="STRING" id="543379.A0A232EPU3"/>
<feature type="chain" id="PRO_5011832162" description="5'-nucleotidase" evidence="8">
    <location>
        <begin position="21"/>
        <end position="611"/>
    </location>
</feature>
<accession>A0A232EPU3</accession>
<feature type="domain" description="5'-Nucleotidase C-terminal" evidence="10">
    <location>
        <begin position="347"/>
        <end position="540"/>
    </location>
</feature>
<dbReference type="PRINTS" id="PR01607">
    <property type="entry name" value="APYRASEFAMLY"/>
</dbReference>
<proteinExistence type="inferred from homology"/>
<dbReference type="CDD" id="cd07409">
    <property type="entry name" value="MPP_CD73_N"/>
    <property type="match status" value="1"/>
</dbReference>
<dbReference type="Gene3D" id="3.60.21.10">
    <property type="match status" value="1"/>
</dbReference>
<dbReference type="SUPFAM" id="SSF55816">
    <property type="entry name" value="5'-nucleotidase (syn. UDP-sugar hydrolase), C-terminal domain"/>
    <property type="match status" value="1"/>
</dbReference>
<dbReference type="EMBL" id="NNAY01002898">
    <property type="protein sequence ID" value="OXU20361.1"/>
    <property type="molecule type" value="Genomic_DNA"/>
</dbReference>
<dbReference type="PANTHER" id="PTHR11575:SF24">
    <property type="entry name" value="5'-NUCLEOTIDASE"/>
    <property type="match status" value="1"/>
</dbReference>
<evidence type="ECO:0000256" key="3">
    <source>
        <dbReference type="ARBA" id="ARBA00012643"/>
    </source>
</evidence>
<name>A0A232EPU3_9HYME</name>
<dbReference type="AlphaFoldDB" id="A0A232EPU3"/>
<evidence type="ECO:0000256" key="7">
    <source>
        <dbReference type="ARBA" id="ARBA00022801"/>
    </source>
</evidence>
<evidence type="ECO:0000256" key="6">
    <source>
        <dbReference type="ARBA" id="ARBA00022741"/>
    </source>
</evidence>
<keyword evidence="12" id="KW-1185">Reference proteome</keyword>